<accession>A0A7K0KCQ3</accession>
<organism evidence="1 2">
    <name type="scientific">Hallella mizrahii</name>
    <dbReference type="NCBI Taxonomy" id="2606637"/>
    <lineage>
        <taxon>Bacteria</taxon>
        <taxon>Pseudomonadati</taxon>
        <taxon>Bacteroidota</taxon>
        <taxon>Bacteroidia</taxon>
        <taxon>Bacteroidales</taxon>
        <taxon>Prevotellaceae</taxon>
        <taxon>Hallella</taxon>
    </lineage>
</organism>
<keyword evidence="2" id="KW-1185">Reference proteome</keyword>
<dbReference type="Proteomes" id="UP000438914">
    <property type="component" value="Unassembled WGS sequence"/>
</dbReference>
<protein>
    <recommendedName>
        <fullName evidence="3">HD domain-containing protein</fullName>
    </recommendedName>
</protein>
<comment type="caution">
    <text evidence="1">The sequence shown here is derived from an EMBL/GenBank/DDBJ whole genome shotgun (WGS) entry which is preliminary data.</text>
</comment>
<dbReference type="Gene3D" id="1.10.3210.10">
    <property type="entry name" value="Hypothetical protein af1432"/>
    <property type="match status" value="1"/>
</dbReference>
<gene>
    <name evidence="1" type="ORF">FYJ73_03020</name>
</gene>
<proteinExistence type="predicted"/>
<dbReference type="EMBL" id="VUNG01000004">
    <property type="protein sequence ID" value="MST83659.1"/>
    <property type="molecule type" value="Genomic_DNA"/>
</dbReference>
<sequence>MISIEDVIRITIEAHEGQKDLDGKPEILHPLAVGLAGTNREEVITGFLHGVVEDSKLTLSDLRKKGVDEDVIIALKLLTHDKSKITYEEYIKGIALSGNSTAIHVKYNDLRNNLQRGLAGNHMKQVRKHEAALRIIEPLIKD</sequence>
<evidence type="ECO:0000313" key="2">
    <source>
        <dbReference type="Proteomes" id="UP000438914"/>
    </source>
</evidence>
<evidence type="ECO:0000313" key="1">
    <source>
        <dbReference type="EMBL" id="MST83659.1"/>
    </source>
</evidence>
<dbReference type="AlphaFoldDB" id="A0A7K0KCQ3"/>
<dbReference type="SUPFAM" id="SSF109604">
    <property type="entry name" value="HD-domain/PDEase-like"/>
    <property type="match status" value="1"/>
</dbReference>
<reference evidence="1 2" key="1">
    <citation type="submission" date="2019-08" db="EMBL/GenBank/DDBJ databases">
        <title>In-depth cultivation of the pig gut microbiome towards novel bacterial diversity and tailored functional studies.</title>
        <authorList>
            <person name="Wylensek D."/>
            <person name="Hitch T.C.A."/>
            <person name="Clavel T."/>
        </authorList>
    </citation>
    <scope>NUCLEOTIDE SEQUENCE [LARGE SCALE GENOMIC DNA]</scope>
    <source>
        <strain evidence="1 2">LKV-178-WT-2A</strain>
    </source>
</reference>
<evidence type="ECO:0008006" key="3">
    <source>
        <dbReference type="Google" id="ProtNLM"/>
    </source>
</evidence>
<name>A0A7K0KCQ3_9BACT</name>
<dbReference type="RefSeq" id="WP_154533240.1">
    <property type="nucleotide sequence ID" value="NZ_VUNG01000004.1"/>
</dbReference>